<gene>
    <name evidence="3" type="ORF">METZ01_LOCUS441530</name>
</gene>
<feature type="region of interest" description="Disordered" evidence="1">
    <location>
        <begin position="67"/>
        <end position="111"/>
    </location>
</feature>
<feature type="compositionally biased region" description="Basic and acidic residues" evidence="1">
    <location>
        <begin position="80"/>
        <end position="111"/>
    </location>
</feature>
<reference evidence="3" key="1">
    <citation type="submission" date="2018-05" db="EMBL/GenBank/DDBJ databases">
        <authorList>
            <person name="Lanie J.A."/>
            <person name="Ng W.-L."/>
            <person name="Kazmierczak K.M."/>
            <person name="Andrzejewski T.M."/>
            <person name="Davidsen T.M."/>
            <person name="Wayne K.J."/>
            <person name="Tettelin H."/>
            <person name="Glass J.I."/>
            <person name="Rusch D."/>
            <person name="Podicherti R."/>
            <person name="Tsui H.-C.T."/>
            <person name="Winkler M.E."/>
        </authorList>
    </citation>
    <scope>NUCLEOTIDE SEQUENCE</scope>
</reference>
<proteinExistence type="predicted"/>
<evidence type="ECO:0000256" key="2">
    <source>
        <dbReference type="SAM" id="Phobius"/>
    </source>
</evidence>
<protein>
    <submittedName>
        <fullName evidence="3">Uncharacterized protein</fullName>
    </submittedName>
</protein>
<keyword evidence="2" id="KW-0472">Membrane</keyword>
<feature type="transmembrane region" description="Helical" evidence="2">
    <location>
        <begin position="6"/>
        <end position="26"/>
    </location>
</feature>
<keyword evidence="2" id="KW-1133">Transmembrane helix</keyword>
<dbReference type="AlphaFoldDB" id="A0A382YZM3"/>
<organism evidence="3">
    <name type="scientific">marine metagenome</name>
    <dbReference type="NCBI Taxonomy" id="408172"/>
    <lineage>
        <taxon>unclassified sequences</taxon>
        <taxon>metagenomes</taxon>
        <taxon>ecological metagenomes</taxon>
    </lineage>
</organism>
<accession>A0A382YZM3</accession>
<name>A0A382YZM3_9ZZZZ</name>
<feature type="non-terminal residue" evidence="3">
    <location>
        <position position="138"/>
    </location>
</feature>
<dbReference type="EMBL" id="UINC01179805">
    <property type="protein sequence ID" value="SVD88676.1"/>
    <property type="molecule type" value="Genomic_DNA"/>
</dbReference>
<evidence type="ECO:0000256" key="1">
    <source>
        <dbReference type="SAM" id="MobiDB-lite"/>
    </source>
</evidence>
<keyword evidence="2" id="KW-0812">Transmembrane</keyword>
<evidence type="ECO:0000313" key="3">
    <source>
        <dbReference type="EMBL" id="SVD88676.1"/>
    </source>
</evidence>
<sequence length="138" mass="15780">MTRSILLSIIFHSAMIVITALSLPFMMRAPIDLPPILSVELIQITDKTSIPFAAKAAKTLEKIKKKKEEKRVVSEQAPPAEKKKEKPDRIPLPEDLNKEKKQIVKKKQNPEEVKEQIRQVSEFEKKELFDPNQIAALI</sequence>